<accession>A0A011WT52</accession>
<dbReference type="SUPFAM" id="SSF53474">
    <property type="entry name" value="alpha/beta-Hydrolases"/>
    <property type="match status" value="1"/>
</dbReference>
<feature type="domain" description="AB hydrolase-1" evidence="1">
    <location>
        <begin position="12"/>
        <end position="127"/>
    </location>
</feature>
<dbReference type="Gene3D" id="3.40.50.1820">
    <property type="entry name" value="alpha/beta hydrolase"/>
    <property type="match status" value="1"/>
</dbReference>
<evidence type="ECO:0000313" key="2">
    <source>
        <dbReference type="EMBL" id="EXM40200.1"/>
    </source>
</evidence>
<dbReference type="InterPro" id="IPR029058">
    <property type="entry name" value="AB_hydrolase_fold"/>
</dbReference>
<dbReference type="PATRIC" id="fig|1341156.4.peg.1977"/>
<dbReference type="AlphaFoldDB" id="A0A011WT52"/>
<organism evidence="2 3">
    <name type="scientific">Ruminococcus albus SY3</name>
    <dbReference type="NCBI Taxonomy" id="1341156"/>
    <lineage>
        <taxon>Bacteria</taxon>
        <taxon>Bacillati</taxon>
        <taxon>Bacillota</taxon>
        <taxon>Clostridia</taxon>
        <taxon>Eubacteriales</taxon>
        <taxon>Oscillospiraceae</taxon>
        <taxon>Ruminococcus</taxon>
    </lineage>
</organism>
<proteinExistence type="predicted"/>
<reference evidence="2 3" key="1">
    <citation type="submission" date="2013-06" db="EMBL/GenBank/DDBJ databases">
        <title>Rumen cellulosomics: divergent fiber-degrading strategies revealed by comparative genome-wide analysis of six Ruminococcal strains.</title>
        <authorList>
            <person name="Dassa B."/>
            <person name="Borovok I."/>
            <person name="Lamed R."/>
            <person name="Flint H."/>
            <person name="Yeoman C.J."/>
            <person name="White B."/>
            <person name="Bayer E.A."/>
        </authorList>
    </citation>
    <scope>NUCLEOTIDE SEQUENCE [LARGE SCALE GENOMIC DNA]</scope>
    <source>
        <strain evidence="2 3">SY3</strain>
    </source>
</reference>
<protein>
    <recommendedName>
        <fullName evidence="1">AB hydrolase-1 domain-containing protein</fullName>
    </recommendedName>
</protein>
<dbReference type="InterPro" id="IPR000073">
    <property type="entry name" value="AB_hydrolase_1"/>
</dbReference>
<evidence type="ECO:0000313" key="3">
    <source>
        <dbReference type="Proteomes" id="UP000021369"/>
    </source>
</evidence>
<comment type="caution">
    <text evidence="2">The sequence shown here is derived from an EMBL/GenBank/DDBJ whole genome shotgun (WGS) entry which is preliminary data.</text>
</comment>
<dbReference type="Proteomes" id="UP000021369">
    <property type="component" value="Unassembled WGS sequence"/>
</dbReference>
<evidence type="ECO:0000259" key="1">
    <source>
        <dbReference type="Pfam" id="PF00561"/>
    </source>
</evidence>
<gene>
    <name evidence="2" type="ORF">RASY3_07845</name>
</gene>
<sequence length="264" mass="29823">MTFETMGDRSHPAVLLIHGMLCNAESSRAFGEYLADEYFVIMPTLDGHGNDGTDLVSAEEEAEKIFAYLKENGIEKLALLQGSSMGASIALAVYELLNAKGMFVQKCFFDGGPFFDFSHAVRKIMYKRFSKLVKLFDTDDPKSACDNMMNSGLMKFITKGKTADFEPMIRAITTERRSFSDTTVHGMTEICYHCKLPHFTEGEQRRMIFFHSNEEPAKKSRVRIMKAYPLAIFRGINGYGHCGLQIQKPKAYAGLLKKAMKEWI</sequence>
<name>A0A011WT52_RUMAL</name>
<dbReference type="RefSeq" id="WP_037286649.1">
    <property type="nucleotide sequence ID" value="NZ_JEOB01000002.1"/>
</dbReference>
<dbReference type="OrthoDB" id="1643507at2"/>
<dbReference type="EMBL" id="JEOB01000002">
    <property type="protein sequence ID" value="EXM40200.1"/>
    <property type="molecule type" value="Genomic_DNA"/>
</dbReference>
<dbReference type="Pfam" id="PF00561">
    <property type="entry name" value="Abhydrolase_1"/>
    <property type="match status" value="1"/>
</dbReference>
<keyword evidence="3" id="KW-1185">Reference proteome</keyword>